<accession>A0A3L6E746</accession>
<reference evidence="1 2" key="1">
    <citation type="journal article" date="2018" name="Nat. Genet.">
        <title>Extensive intraspecific gene order and gene structural variations between Mo17 and other maize genomes.</title>
        <authorList>
            <person name="Sun S."/>
            <person name="Zhou Y."/>
            <person name="Chen J."/>
            <person name="Shi J."/>
            <person name="Zhao H."/>
            <person name="Zhao H."/>
            <person name="Song W."/>
            <person name="Zhang M."/>
            <person name="Cui Y."/>
            <person name="Dong X."/>
            <person name="Liu H."/>
            <person name="Ma X."/>
            <person name="Jiao Y."/>
            <person name="Wang B."/>
            <person name="Wei X."/>
            <person name="Stein J.C."/>
            <person name="Glaubitz J.C."/>
            <person name="Lu F."/>
            <person name="Yu G."/>
            <person name="Liang C."/>
            <person name="Fengler K."/>
            <person name="Li B."/>
            <person name="Rafalski A."/>
            <person name="Schnable P.S."/>
            <person name="Ware D.H."/>
            <person name="Buckler E.S."/>
            <person name="Lai J."/>
        </authorList>
    </citation>
    <scope>NUCLEOTIDE SEQUENCE [LARGE SCALE GENOMIC DNA]</scope>
    <source>
        <strain evidence="2">cv. Missouri 17</strain>
        <tissue evidence="1">Seedling</tissue>
    </source>
</reference>
<dbReference type="AlphaFoldDB" id="A0A3L6E746"/>
<dbReference type="EMBL" id="NCVQ01000007">
    <property type="protein sequence ID" value="PWZ16203.1"/>
    <property type="molecule type" value="Genomic_DNA"/>
</dbReference>
<comment type="caution">
    <text evidence="1">The sequence shown here is derived from an EMBL/GenBank/DDBJ whole genome shotgun (WGS) entry which is preliminary data.</text>
</comment>
<evidence type="ECO:0000313" key="2">
    <source>
        <dbReference type="Proteomes" id="UP000251960"/>
    </source>
</evidence>
<dbReference type="Proteomes" id="UP000251960">
    <property type="component" value="Chromosome 6"/>
</dbReference>
<proteinExistence type="predicted"/>
<name>A0A3L6E746_MAIZE</name>
<protein>
    <submittedName>
        <fullName evidence="1">Uncharacterized protein</fullName>
    </submittedName>
</protein>
<gene>
    <name evidence="1" type="ORF">Zm00014a_040929</name>
</gene>
<evidence type="ECO:0000313" key="1">
    <source>
        <dbReference type="EMBL" id="PWZ16203.1"/>
    </source>
</evidence>
<sequence>MMDGRGVEAVEGLLQRMQLLEAERRQVQTRGMKRLNIVVHHALGKLLSKKLAHPDAFERALEKVWCPIRGTECRSLGDNNFLITFIQAMGKQKALKERPGSFSNELLVIMANMDHKKSIDEVEFNAVPIWICITKLRIGLFTKEAT</sequence>
<organism evidence="1 2">
    <name type="scientific">Zea mays</name>
    <name type="common">Maize</name>
    <dbReference type="NCBI Taxonomy" id="4577"/>
    <lineage>
        <taxon>Eukaryota</taxon>
        <taxon>Viridiplantae</taxon>
        <taxon>Streptophyta</taxon>
        <taxon>Embryophyta</taxon>
        <taxon>Tracheophyta</taxon>
        <taxon>Spermatophyta</taxon>
        <taxon>Magnoliopsida</taxon>
        <taxon>Liliopsida</taxon>
        <taxon>Poales</taxon>
        <taxon>Poaceae</taxon>
        <taxon>PACMAD clade</taxon>
        <taxon>Panicoideae</taxon>
        <taxon>Andropogonodae</taxon>
        <taxon>Andropogoneae</taxon>
        <taxon>Tripsacinae</taxon>
        <taxon>Zea</taxon>
    </lineage>
</organism>